<dbReference type="SUPFAM" id="SSF55816">
    <property type="entry name" value="5'-nucleotidase (syn. UDP-sugar hydrolase), C-terminal domain"/>
    <property type="match status" value="1"/>
</dbReference>
<dbReference type="GO" id="GO:0016787">
    <property type="term" value="F:hydrolase activity"/>
    <property type="evidence" value="ECO:0007669"/>
    <property type="project" value="InterPro"/>
</dbReference>
<organism evidence="2 3">
    <name type="scientific">Flavisolibacter tropicus</name>
    <dbReference type="NCBI Taxonomy" id="1492898"/>
    <lineage>
        <taxon>Bacteria</taxon>
        <taxon>Pseudomonadati</taxon>
        <taxon>Bacteroidota</taxon>
        <taxon>Chitinophagia</taxon>
        <taxon>Chitinophagales</taxon>
        <taxon>Chitinophagaceae</taxon>
        <taxon>Flavisolibacter</taxon>
    </lineage>
</organism>
<accession>A0A172TTP0</accession>
<dbReference type="STRING" id="1492898.SY85_08100"/>
<reference evidence="3" key="1">
    <citation type="submission" date="2015-01" db="EMBL/GenBank/DDBJ databases">
        <title>Flavisolibacter sp./LCS9/ whole genome sequencing.</title>
        <authorList>
            <person name="Kim M.K."/>
            <person name="Srinivasan S."/>
            <person name="Lee J.-J."/>
        </authorList>
    </citation>
    <scope>NUCLEOTIDE SEQUENCE [LARGE SCALE GENOMIC DNA]</scope>
    <source>
        <strain evidence="3">LCS9</strain>
    </source>
</reference>
<dbReference type="InterPro" id="IPR008334">
    <property type="entry name" value="5'-Nucleotdase_C"/>
</dbReference>
<dbReference type="OrthoDB" id="4762412at2"/>
<protein>
    <recommendedName>
        <fullName evidence="1">5'-Nucleotidase C-terminal domain-containing protein</fullName>
    </recommendedName>
</protein>
<dbReference type="InterPro" id="IPR036907">
    <property type="entry name" value="5'-Nucleotdase_C_sf"/>
</dbReference>
<evidence type="ECO:0000313" key="3">
    <source>
        <dbReference type="Proteomes" id="UP000077177"/>
    </source>
</evidence>
<dbReference type="PANTHER" id="PTHR11575">
    <property type="entry name" value="5'-NUCLEOTIDASE-RELATED"/>
    <property type="match status" value="1"/>
</dbReference>
<sequence>MPIALLLCFLASCNTLFLPTKTEYKDYRITAEVPKDSGMLQLMQPYRDSVERGMNQVIGVAEKTLDKKMPEGSLNNFMADAMYVMAKEKYGVAVDAAFVNYGGIRINQLAAGPVTRGKVFEIMPFDNLLILQKVKGDVLQQFLDLTAAHGGWPVAGLTMQIQNKKAVNVKVGGVPLDLNKTYIIANSDYVANGGDNAAMLKPIPQQTNGYLMRDAIFDYIKVLKSQGKNISATEDNRVSNAQ</sequence>
<gene>
    <name evidence="2" type="ORF">SY85_08100</name>
</gene>
<name>A0A172TTP0_9BACT</name>
<dbReference type="KEGG" id="fla:SY85_08100"/>
<evidence type="ECO:0000259" key="1">
    <source>
        <dbReference type="Pfam" id="PF02872"/>
    </source>
</evidence>
<reference evidence="2 3" key="2">
    <citation type="journal article" date="2016" name="Int. J. Syst. Evol. Microbiol.">
        <title>Flavisolibacter tropicus sp. nov., isolated from tropical soil.</title>
        <authorList>
            <person name="Lee J.J."/>
            <person name="Kang M.S."/>
            <person name="Kim G.S."/>
            <person name="Lee C.S."/>
            <person name="Lim S."/>
            <person name="Lee J."/>
            <person name="Roh S.H."/>
            <person name="Kang H."/>
            <person name="Ha J.M."/>
            <person name="Bae S."/>
            <person name="Jung H.Y."/>
            <person name="Kim M.K."/>
        </authorList>
    </citation>
    <scope>NUCLEOTIDE SEQUENCE [LARGE SCALE GENOMIC DNA]</scope>
    <source>
        <strain evidence="2 3">LCS9</strain>
    </source>
</reference>
<dbReference type="Gene3D" id="3.90.780.10">
    <property type="entry name" value="5'-Nucleotidase, C-terminal domain"/>
    <property type="match status" value="1"/>
</dbReference>
<dbReference type="Proteomes" id="UP000077177">
    <property type="component" value="Chromosome"/>
</dbReference>
<dbReference type="Pfam" id="PF02872">
    <property type="entry name" value="5_nucleotid_C"/>
    <property type="match status" value="1"/>
</dbReference>
<dbReference type="PRINTS" id="PR01607">
    <property type="entry name" value="APYRASEFAMLY"/>
</dbReference>
<dbReference type="GO" id="GO:0009166">
    <property type="term" value="P:nucleotide catabolic process"/>
    <property type="evidence" value="ECO:0007669"/>
    <property type="project" value="InterPro"/>
</dbReference>
<dbReference type="EMBL" id="CP011390">
    <property type="protein sequence ID" value="ANE50459.1"/>
    <property type="molecule type" value="Genomic_DNA"/>
</dbReference>
<evidence type="ECO:0000313" key="2">
    <source>
        <dbReference type="EMBL" id="ANE50459.1"/>
    </source>
</evidence>
<dbReference type="PANTHER" id="PTHR11575:SF24">
    <property type="entry name" value="5'-NUCLEOTIDASE"/>
    <property type="match status" value="1"/>
</dbReference>
<dbReference type="AlphaFoldDB" id="A0A172TTP0"/>
<proteinExistence type="predicted"/>
<feature type="domain" description="5'-Nucleotidase C-terminal" evidence="1">
    <location>
        <begin position="58"/>
        <end position="201"/>
    </location>
</feature>
<dbReference type="RefSeq" id="WP_066403350.1">
    <property type="nucleotide sequence ID" value="NZ_CP011390.1"/>
</dbReference>
<dbReference type="InterPro" id="IPR006179">
    <property type="entry name" value="5_nucleotidase/apyrase"/>
</dbReference>
<keyword evidence="3" id="KW-1185">Reference proteome</keyword>